<dbReference type="Proteomes" id="UP000019666">
    <property type="component" value="Unassembled WGS sequence"/>
</dbReference>
<dbReference type="HOGENOM" id="CLU_072531_5_2_5"/>
<dbReference type="PROSITE" id="PS00372">
    <property type="entry name" value="PTS_EIIA_TYPE_2_HIS"/>
    <property type="match status" value="1"/>
</dbReference>
<dbReference type="PANTHER" id="PTHR47738:SF1">
    <property type="entry name" value="NITROGEN REGULATORY PROTEIN"/>
    <property type="match status" value="1"/>
</dbReference>
<organism evidence="2 3">
    <name type="scientific">Rubellimicrobium mesophilum DSM 19309</name>
    <dbReference type="NCBI Taxonomy" id="442562"/>
    <lineage>
        <taxon>Bacteria</taxon>
        <taxon>Pseudomonadati</taxon>
        <taxon>Pseudomonadota</taxon>
        <taxon>Alphaproteobacteria</taxon>
        <taxon>Rhodobacterales</taxon>
        <taxon>Roseobacteraceae</taxon>
        <taxon>Rubellimicrobium</taxon>
    </lineage>
</organism>
<proteinExistence type="predicted"/>
<name>A0A017HIH0_9RHOB</name>
<dbReference type="Gene3D" id="3.40.930.10">
    <property type="entry name" value="Mannitol-specific EII, Chain A"/>
    <property type="match status" value="1"/>
</dbReference>
<dbReference type="PANTHER" id="PTHR47738">
    <property type="entry name" value="PTS SYSTEM FRUCTOSE-LIKE EIIA COMPONENT-RELATED"/>
    <property type="match status" value="1"/>
</dbReference>
<evidence type="ECO:0000313" key="2">
    <source>
        <dbReference type="EMBL" id="EYD73953.1"/>
    </source>
</evidence>
<dbReference type="InterPro" id="IPR016152">
    <property type="entry name" value="PTrfase/Anion_transptr"/>
</dbReference>
<dbReference type="STRING" id="442562.Rumeso_04550"/>
<keyword evidence="3" id="KW-1185">Reference proteome</keyword>
<feature type="domain" description="PTS EIIA type-2" evidence="1">
    <location>
        <begin position="5"/>
        <end position="148"/>
    </location>
</feature>
<dbReference type="GO" id="GO:0030295">
    <property type="term" value="F:protein kinase activator activity"/>
    <property type="evidence" value="ECO:0007669"/>
    <property type="project" value="TreeGrafter"/>
</dbReference>
<dbReference type="OrthoDB" id="95460at2"/>
<dbReference type="SUPFAM" id="SSF55804">
    <property type="entry name" value="Phoshotransferase/anion transport protein"/>
    <property type="match status" value="1"/>
</dbReference>
<dbReference type="CDD" id="cd00211">
    <property type="entry name" value="PTS_IIA_fru"/>
    <property type="match status" value="1"/>
</dbReference>
<protein>
    <submittedName>
        <fullName evidence="2">PTS system nitrogen-specific IIA component, PtsN</fullName>
    </submittedName>
</protein>
<gene>
    <name evidence="2" type="ORF">Rumeso_04550</name>
</gene>
<sequence>MQLAEILRPDGVKVLASSPSKRRLFQDLAEMAGACWGLDPAKVNEALLEREGLGPTGVGQGIALPHARLHGLDRVRGLFLRLEKPLDFESVDRQPVDLVFCLLAPASAGVEHLKALALVSRTLRDPALCAKLRANSDPATLHTILTESGPRNLAA</sequence>
<dbReference type="PROSITE" id="PS51094">
    <property type="entry name" value="PTS_EIIA_TYPE_2"/>
    <property type="match status" value="1"/>
</dbReference>
<dbReference type="RefSeq" id="WP_037278458.1">
    <property type="nucleotide sequence ID" value="NZ_KK088555.1"/>
</dbReference>
<dbReference type="InterPro" id="IPR051541">
    <property type="entry name" value="PTS_SugarTrans_NitroReg"/>
</dbReference>
<comment type="caution">
    <text evidence="2">The sequence shown here is derived from an EMBL/GenBank/DDBJ whole genome shotgun (WGS) entry which is preliminary data.</text>
</comment>
<dbReference type="EMBL" id="AOSK01000127">
    <property type="protein sequence ID" value="EYD73953.1"/>
    <property type="molecule type" value="Genomic_DNA"/>
</dbReference>
<dbReference type="InterPro" id="IPR002178">
    <property type="entry name" value="PTS_EIIA_type-2_dom"/>
</dbReference>
<dbReference type="Pfam" id="PF00359">
    <property type="entry name" value="PTS_EIIA_2"/>
    <property type="match status" value="1"/>
</dbReference>
<dbReference type="AlphaFoldDB" id="A0A017HIH0"/>
<accession>A0A017HIH0</accession>
<dbReference type="PATRIC" id="fig|442562.3.peg.4479"/>
<reference evidence="2 3" key="1">
    <citation type="submission" date="2013-02" db="EMBL/GenBank/DDBJ databases">
        <authorList>
            <person name="Fiebig A."/>
            <person name="Goeker M."/>
            <person name="Klenk H.-P.P."/>
        </authorList>
    </citation>
    <scope>NUCLEOTIDE SEQUENCE [LARGE SCALE GENOMIC DNA]</scope>
    <source>
        <strain evidence="2 3">DSM 19309</strain>
    </source>
</reference>
<evidence type="ECO:0000259" key="1">
    <source>
        <dbReference type="PROSITE" id="PS51094"/>
    </source>
</evidence>
<evidence type="ECO:0000313" key="3">
    <source>
        <dbReference type="Proteomes" id="UP000019666"/>
    </source>
</evidence>